<evidence type="ECO:0000256" key="1">
    <source>
        <dbReference type="ARBA" id="ARBA00009353"/>
    </source>
</evidence>
<evidence type="ECO:0008006" key="6">
    <source>
        <dbReference type="Google" id="ProtNLM"/>
    </source>
</evidence>
<dbReference type="PANTHER" id="PTHR11092:SF0">
    <property type="entry name" value="EPIMERASE FAMILY PROTEIN SDR39U1"/>
    <property type="match status" value="1"/>
</dbReference>
<organism evidence="4 5">
    <name type="scientific">Lentzea albidocapillata subsp. violacea</name>
    <dbReference type="NCBI Taxonomy" id="128104"/>
    <lineage>
        <taxon>Bacteria</taxon>
        <taxon>Bacillati</taxon>
        <taxon>Actinomycetota</taxon>
        <taxon>Actinomycetes</taxon>
        <taxon>Pseudonocardiales</taxon>
        <taxon>Pseudonocardiaceae</taxon>
        <taxon>Lentzea</taxon>
    </lineage>
</organism>
<dbReference type="Pfam" id="PF01370">
    <property type="entry name" value="Epimerase"/>
    <property type="match status" value="1"/>
</dbReference>
<sequence>MRIVIAGSSGLIGTALRRSYAADGHTVIRLVRREPTAADERRWDPTASPDSGLLAGADIVVNLAGAGLGERRWTRAYQEVLRRSRIDTAHALAALTAQADPQPRILLSASGMRYYGVDRGELELTEIADSARSGFLPDLTREWERATEPATIPVCHLRMGLVLAREGGVLPQLLPLFRKGLGGRLGSGREYWSYVGLTDAVRAIRFLAESPGARGPYNITTPNPVRSIEFTRTLARVVGRPAVLRVPTWAMRLALGKVAPEVLGSLRVLPARLTEGGFRFTQPELKQVLRHELVRR</sequence>
<comment type="similarity">
    <text evidence="1">Belongs to the NAD(P)-dependent epimerase/dehydratase family. SDR39U1 subfamily.</text>
</comment>
<reference evidence="5" key="1">
    <citation type="submission" date="2016-10" db="EMBL/GenBank/DDBJ databases">
        <authorList>
            <person name="Varghese N."/>
            <person name="Submissions S."/>
        </authorList>
    </citation>
    <scope>NUCLEOTIDE SEQUENCE [LARGE SCALE GENOMIC DNA]</scope>
    <source>
        <strain evidence="5">DSM 44796</strain>
    </source>
</reference>
<evidence type="ECO:0000313" key="5">
    <source>
        <dbReference type="Proteomes" id="UP000199682"/>
    </source>
</evidence>
<dbReference type="SUPFAM" id="SSF51735">
    <property type="entry name" value="NAD(P)-binding Rossmann-fold domains"/>
    <property type="match status" value="1"/>
</dbReference>
<feature type="domain" description="NAD-dependent epimerase/dehydratase" evidence="2">
    <location>
        <begin position="3"/>
        <end position="219"/>
    </location>
</feature>
<evidence type="ECO:0000259" key="2">
    <source>
        <dbReference type="Pfam" id="PF01370"/>
    </source>
</evidence>
<accession>A0A1G8QGJ5</accession>
<name>A0A1G8QGJ5_9PSEU</name>
<proteinExistence type="inferred from homology"/>
<gene>
    <name evidence="4" type="ORF">SAMN04488074_101339</name>
</gene>
<dbReference type="AlphaFoldDB" id="A0A1G8QGJ5"/>
<dbReference type="Pfam" id="PF08338">
    <property type="entry name" value="DUF1731"/>
    <property type="match status" value="1"/>
</dbReference>
<dbReference type="Gene3D" id="3.40.50.720">
    <property type="entry name" value="NAD(P)-binding Rossmann-like Domain"/>
    <property type="match status" value="1"/>
</dbReference>
<dbReference type="InterPro" id="IPR013549">
    <property type="entry name" value="DUF1731"/>
</dbReference>
<dbReference type="NCBIfam" id="TIGR01777">
    <property type="entry name" value="yfcH"/>
    <property type="match status" value="1"/>
</dbReference>
<dbReference type="InterPro" id="IPR010099">
    <property type="entry name" value="SDR39U1"/>
</dbReference>
<dbReference type="PANTHER" id="PTHR11092">
    <property type="entry name" value="SUGAR NUCLEOTIDE EPIMERASE RELATED"/>
    <property type="match status" value="1"/>
</dbReference>
<feature type="domain" description="DUF1731" evidence="3">
    <location>
        <begin position="246"/>
        <end position="291"/>
    </location>
</feature>
<dbReference type="EMBL" id="FNET01000001">
    <property type="protein sequence ID" value="SDJ03726.1"/>
    <property type="molecule type" value="Genomic_DNA"/>
</dbReference>
<dbReference type="Proteomes" id="UP000199682">
    <property type="component" value="Unassembled WGS sequence"/>
</dbReference>
<dbReference type="RefSeq" id="WP_090003841.1">
    <property type="nucleotide sequence ID" value="NZ_FNET01000001.1"/>
</dbReference>
<dbReference type="InterPro" id="IPR036291">
    <property type="entry name" value="NAD(P)-bd_dom_sf"/>
</dbReference>
<dbReference type="InterPro" id="IPR001509">
    <property type="entry name" value="Epimerase_deHydtase"/>
</dbReference>
<evidence type="ECO:0000313" key="4">
    <source>
        <dbReference type="EMBL" id="SDJ03726.1"/>
    </source>
</evidence>
<protein>
    <recommendedName>
        <fullName evidence="6">TIGR01777 family protein</fullName>
    </recommendedName>
</protein>
<evidence type="ECO:0000259" key="3">
    <source>
        <dbReference type="Pfam" id="PF08338"/>
    </source>
</evidence>